<protein>
    <submittedName>
        <fullName evidence="1">Uncharacterized protein</fullName>
    </submittedName>
</protein>
<proteinExistence type="predicted"/>
<organism evidence="1 2">
    <name type="scientific">Candidatus Fervidibacter sacchari</name>
    <dbReference type="NCBI Taxonomy" id="1448929"/>
    <lineage>
        <taxon>Bacteria</taxon>
        <taxon>Candidatus Fervidibacterota</taxon>
        <taxon>Candidatus Fervidibacter</taxon>
    </lineage>
</organism>
<dbReference type="EMBL" id="JANUCP010000005">
    <property type="protein sequence ID" value="MCS3920604.1"/>
    <property type="molecule type" value="Genomic_DNA"/>
</dbReference>
<keyword evidence="2" id="KW-1185">Reference proteome</keyword>
<sequence>FRFFCYFQGLFLKWLGWLTPFTMIENFSNTLTASLQAGMFALPYNRGKGKAQSLSSLDAEITLEAP</sequence>
<evidence type="ECO:0000313" key="2">
    <source>
        <dbReference type="Proteomes" id="UP001204798"/>
    </source>
</evidence>
<accession>A0ABT2ESG5</accession>
<reference evidence="1 2" key="1">
    <citation type="submission" date="2022-08" db="EMBL/GenBank/DDBJ databases">
        <title>Bacterial and archaeal communities from various locations to study Microbial Dark Matter (Phase II).</title>
        <authorList>
            <person name="Stepanauskas R."/>
        </authorList>
    </citation>
    <scope>NUCLEOTIDE SEQUENCE [LARGE SCALE GENOMIC DNA]</scope>
    <source>
        <strain evidence="1 2">PD1</strain>
    </source>
</reference>
<evidence type="ECO:0000313" key="1">
    <source>
        <dbReference type="EMBL" id="MCS3920604.1"/>
    </source>
</evidence>
<name>A0ABT2ESG5_9BACT</name>
<dbReference type="Proteomes" id="UP001204798">
    <property type="component" value="Unassembled WGS sequence"/>
</dbReference>
<feature type="non-terminal residue" evidence="1">
    <location>
        <position position="1"/>
    </location>
</feature>
<comment type="caution">
    <text evidence="1">The sequence shown here is derived from an EMBL/GenBank/DDBJ whole genome shotgun (WGS) entry which is preliminary data.</text>
</comment>
<dbReference type="RefSeq" id="WP_259100368.1">
    <property type="nucleotide sequence ID" value="NZ_JANUCP010000005.1"/>
</dbReference>
<gene>
    <name evidence="1" type="ORF">M2350_003033</name>
</gene>